<dbReference type="PANTHER" id="PTHR37297">
    <property type="entry name" value="PROTEIN NRDI"/>
    <property type="match status" value="1"/>
</dbReference>
<dbReference type="InterPro" id="IPR004465">
    <property type="entry name" value="RNR_NrdI"/>
</dbReference>
<dbReference type="Pfam" id="PF07972">
    <property type="entry name" value="Flavodoxin_NdrI"/>
    <property type="match status" value="1"/>
</dbReference>
<dbReference type="SUPFAM" id="SSF52218">
    <property type="entry name" value="Flavoproteins"/>
    <property type="match status" value="1"/>
</dbReference>
<keyword evidence="2" id="KW-1185">Reference proteome</keyword>
<dbReference type="Proteomes" id="UP001238215">
    <property type="component" value="Unassembled WGS sequence"/>
</dbReference>
<evidence type="ECO:0000313" key="1">
    <source>
        <dbReference type="EMBL" id="MDP8591089.1"/>
    </source>
</evidence>
<reference evidence="1 2" key="1">
    <citation type="submission" date="2023-08" db="EMBL/GenBank/DDBJ databases">
        <title>Whole genome sequencing of Enterococcus.</title>
        <authorList>
            <person name="Kaptchouang Tchatchouang C.D."/>
            <person name="Ateba C.N."/>
        </authorList>
    </citation>
    <scope>NUCLEOTIDE SEQUENCE [LARGE SCALE GENOMIC DNA]</scope>
    <source>
        <strain evidence="1 2">ENT3_CNKT_NWU</strain>
    </source>
</reference>
<dbReference type="PIRSF" id="PIRSF005087">
    <property type="entry name" value="NrdI"/>
    <property type="match status" value="1"/>
</dbReference>
<dbReference type="RefSeq" id="WP_002318879.1">
    <property type="nucleotide sequence ID" value="NZ_CP123608.1"/>
</dbReference>
<sequence>MQAIQVYYISLSGNTTSFLKGLDHYFQQEYQKRLKYINVKDLVKDGKSLAFDIKEPYFAFLPSYLEGGNGIDTGDTEILTTPLRQLIAYSKNREYCLGIVGSGNRNFNKQFCLTAYQYARDFGFPVLDEFELKGTETDVKRIAEKIDRRLVEVQV</sequence>
<proteinExistence type="predicted"/>
<dbReference type="AlphaFoldDB" id="A0AAJ1WDI8"/>
<dbReference type="PANTHER" id="PTHR37297:SF1">
    <property type="entry name" value="PROTEIN NRDI"/>
    <property type="match status" value="1"/>
</dbReference>
<name>A0AAJ1WDI8_9ENTE</name>
<organism evidence="1 2">
    <name type="scientific">Enterococcus lactis</name>
    <dbReference type="NCBI Taxonomy" id="357441"/>
    <lineage>
        <taxon>Bacteria</taxon>
        <taxon>Bacillati</taxon>
        <taxon>Bacillota</taxon>
        <taxon>Bacilli</taxon>
        <taxon>Lactobacillales</taxon>
        <taxon>Enterococcaceae</taxon>
        <taxon>Enterococcus</taxon>
    </lineage>
</organism>
<protein>
    <submittedName>
        <fullName evidence="1">Class Ib ribonucleoside-diphosphate reductase assembly flavoprotein NrdI</fullName>
    </submittedName>
</protein>
<dbReference type="InterPro" id="IPR029039">
    <property type="entry name" value="Flavoprotein-like_sf"/>
</dbReference>
<dbReference type="NCBIfam" id="NF002714">
    <property type="entry name" value="PRK02551.1"/>
    <property type="match status" value="1"/>
</dbReference>
<dbReference type="GO" id="GO:0010181">
    <property type="term" value="F:FMN binding"/>
    <property type="evidence" value="ECO:0007669"/>
    <property type="project" value="InterPro"/>
</dbReference>
<gene>
    <name evidence="1" type="primary">nrdI</name>
    <name evidence="1" type="ORF">RAN64_14045</name>
</gene>
<evidence type="ECO:0000313" key="2">
    <source>
        <dbReference type="Proteomes" id="UP001238215"/>
    </source>
</evidence>
<accession>A0AAJ1WDI8</accession>
<comment type="caution">
    <text evidence="1">The sequence shown here is derived from an EMBL/GenBank/DDBJ whole genome shotgun (WGS) entry which is preliminary data.</text>
</comment>
<dbReference type="EMBL" id="JAVBZS010000093">
    <property type="protein sequence ID" value="MDP8591089.1"/>
    <property type="molecule type" value="Genomic_DNA"/>
</dbReference>
<dbReference type="Gene3D" id="3.40.50.360">
    <property type="match status" value="1"/>
</dbReference>